<dbReference type="AlphaFoldDB" id="X1U1R5"/>
<feature type="non-terminal residue" evidence="1">
    <location>
        <position position="228"/>
    </location>
</feature>
<comment type="caution">
    <text evidence="1">The sequence shown here is derived from an EMBL/GenBank/DDBJ whole genome shotgun (WGS) entry which is preliminary data.</text>
</comment>
<dbReference type="EMBL" id="BARW01034911">
    <property type="protein sequence ID" value="GAJ11483.1"/>
    <property type="molecule type" value="Genomic_DNA"/>
</dbReference>
<evidence type="ECO:0000313" key="1">
    <source>
        <dbReference type="EMBL" id="GAJ11483.1"/>
    </source>
</evidence>
<sequence>AKSLFAKLDFDAGGRKYCRTGVGSLANSLGATRQTIRAWLTELERWGLIKIRHERGRCCYFLAAKYRIGDSIPLLAETMKRRDVGATYKTELCWLSYQQAKNDCCWPYQKNDAEVLGVSTRTIQRTIKAMKAKGEVQIRLRRLNRKYGNKYTLTLGAVNGGRIFGSNPHTTTSAHLNKNMMAKSCLSAMRAKSLAGYLSEGGSRDEFGPEAVAAELIGCGIHESVARP</sequence>
<gene>
    <name evidence="1" type="ORF">S12H4_54591</name>
</gene>
<dbReference type="SUPFAM" id="SSF46785">
    <property type="entry name" value="Winged helix' DNA-binding domain"/>
    <property type="match status" value="1"/>
</dbReference>
<protein>
    <submittedName>
        <fullName evidence="1">Uncharacterized protein</fullName>
    </submittedName>
</protein>
<proteinExistence type="predicted"/>
<organism evidence="1">
    <name type="scientific">marine sediment metagenome</name>
    <dbReference type="NCBI Taxonomy" id="412755"/>
    <lineage>
        <taxon>unclassified sequences</taxon>
        <taxon>metagenomes</taxon>
        <taxon>ecological metagenomes</taxon>
    </lineage>
</organism>
<dbReference type="Gene3D" id="1.10.10.10">
    <property type="entry name" value="Winged helix-like DNA-binding domain superfamily/Winged helix DNA-binding domain"/>
    <property type="match status" value="1"/>
</dbReference>
<reference evidence="1" key="1">
    <citation type="journal article" date="2014" name="Front. Microbiol.">
        <title>High frequency of phylogenetically diverse reductive dehalogenase-homologous genes in deep subseafloor sedimentary metagenomes.</title>
        <authorList>
            <person name="Kawai M."/>
            <person name="Futagami T."/>
            <person name="Toyoda A."/>
            <person name="Takaki Y."/>
            <person name="Nishi S."/>
            <person name="Hori S."/>
            <person name="Arai W."/>
            <person name="Tsubouchi T."/>
            <person name="Morono Y."/>
            <person name="Uchiyama I."/>
            <person name="Ito T."/>
            <person name="Fujiyama A."/>
            <person name="Inagaki F."/>
            <person name="Takami H."/>
        </authorList>
    </citation>
    <scope>NUCLEOTIDE SEQUENCE</scope>
    <source>
        <strain evidence="1">Expedition CK06-06</strain>
    </source>
</reference>
<feature type="non-terminal residue" evidence="1">
    <location>
        <position position="1"/>
    </location>
</feature>
<dbReference type="InterPro" id="IPR036388">
    <property type="entry name" value="WH-like_DNA-bd_sf"/>
</dbReference>
<name>X1U1R5_9ZZZZ</name>
<dbReference type="InterPro" id="IPR036390">
    <property type="entry name" value="WH_DNA-bd_sf"/>
</dbReference>
<accession>X1U1R5</accession>